<name>A0A250DHC3_9BURK</name>
<feature type="chain" id="PRO_5012241999" evidence="6">
    <location>
        <begin position="18"/>
        <end position="741"/>
    </location>
</feature>
<evidence type="ECO:0000256" key="2">
    <source>
        <dbReference type="ARBA" id="ARBA00004418"/>
    </source>
</evidence>
<keyword evidence="6" id="KW-0732">Signal</keyword>
<proteinExistence type="inferred from homology"/>
<comment type="cofactor">
    <cofactor evidence="1">
        <name>pyrroloquinoline quinone</name>
        <dbReference type="ChEBI" id="CHEBI:58442"/>
    </cofactor>
</comment>
<dbReference type="InterPro" id="IPR008972">
    <property type="entry name" value="Cupredoxin"/>
</dbReference>
<dbReference type="SUPFAM" id="SSF50998">
    <property type="entry name" value="Quinoprotein alcohol dehydrogenase-like"/>
    <property type="match status" value="1"/>
</dbReference>
<dbReference type="Proteomes" id="UP000217154">
    <property type="component" value="Chromosome"/>
</dbReference>
<keyword evidence="4" id="KW-0560">Oxidoreductase</keyword>
<sequence>MKKKSLVTLLISCGVLASPLLITACGGSSGGGGTPVLPVVPAPAPSPSAGTPPPASPPAAAAPAADLSDCCTAGDKDFPKVGGNLGNQNYSSLRKINKGLVTQLGGAWVNQIEGGMTTGNNQSTTVVVDGVLYIESALGNVVAVDGKTGVTKWKWTTPYGSITRRGVAVAKDLGLVFTVATGNRLVALRTDTGAVEWIKQYPTSSTDPDYKGALQKVALVYHDKRLYLGTNDGNRGAAFSADALTGKVLTTFWGVPRAGELGYDTWGGAPDTARTGATPWIHPAVDPELGLVYWTFGNVRGGSSQDGSSRPGQNLFANSIVALDLKSGEYKWHFQSVHHDIWDMDNVMSPVLADVKIDGKDRKVVIYGSKTGMYYILDRKDGSAPLGIDEVPVKQDARQASWPTQPLPRQGAWTETCIVDQPLGTAIPGDPNRAVPNYTKGCLYDAHWDVPILSIPGHGGGANWNHQSFSQRTGLVYTGMGYVSAAHSLSESSNGLRPPGTYMTGAVVAVDPSTNLVKWKKPLPYSVAHGNGILSTASDLLFIGQPDGNLLALDAQDGTELWRFQTGAAISASPVSYEIDGEQYIAVFSGGTSIPYGDSAPRGDRLWAFKVGGAVTAAATPTPPVVRRPVSGQAVEGAALPTPNTVFLARVQTAANEPGATESTAVNAMTPTFMRVPVNTAVTFTNPAANANTHCATQFFEGRFNFRLNPGQSQTHTFDTPGEYFYNDCHSPRPTGKIVVY</sequence>
<dbReference type="GO" id="GO:0042597">
    <property type="term" value="C:periplasmic space"/>
    <property type="evidence" value="ECO:0007669"/>
    <property type="project" value="UniProtKB-SubCell"/>
</dbReference>
<reference evidence="8 9" key="1">
    <citation type="submission" date="2017-09" db="EMBL/GenBank/DDBJ databases">
        <title>The diverse metabolic capabilities of V. boronicumulans make it an excellent choice for continued studies on novel biodegradation.</title>
        <authorList>
            <person name="Sun S."/>
        </authorList>
    </citation>
    <scope>NUCLEOTIDE SEQUENCE [LARGE SCALE GENOMIC DNA]</scope>
    <source>
        <strain evidence="8 9">J1</strain>
    </source>
</reference>
<evidence type="ECO:0000256" key="3">
    <source>
        <dbReference type="ARBA" id="ARBA00008156"/>
    </source>
</evidence>
<dbReference type="InterPro" id="IPR002372">
    <property type="entry name" value="PQQ_rpt_dom"/>
</dbReference>
<dbReference type="InterPro" id="IPR018391">
    <property type="entry name" value="PQQ_b-propeller_rpt"/>
</dbReference>
<evidence type="ECO:0000313" key="9">
    <source>
        <dbReference type="Proteomes" id="UP000217154"/>
    </source>
</evidence>
<dbReference type="Gene3D" id="2.140.10.10">
    <property type="entry name" value="Quinoprotein alcohol dehydrogenase-like superfamily"/>
    <property type="match status" value="1"/>
</dbReference>
<comment type="subcellular location">
    <subcellularLocation>
        <location evidence="2">Periplasm</location>
    </subcellularLocation>
</comment>
<dbReference type="PANTHER" id="PTHR32303">
    <property type="entry name" value="QUINOPROTEIN ALCOHOL DEHYDROGENASE (CYTOCHROME C)"/>
    <property type="match status" value="1"/>
</dbReference>
<feature type="signal peptide" evidence="6">
    <location>
        <begin position="1"/>
        <end position="17"/>
    </location>
</feature>
<protein>
    <submittedName>
        <fullName evidence="8">Dehydrogenase</fullName>
    </submittedName>
</protein>
<evidence type="ECO:0000259" key="7">
    <source>
        <dbReference type="Pfam" id="PF01011"/>
    </source>
</evidence>
<accession>A0A250DHC3</accession>
<dbReference type="Pfam" id="PF01011">
    <property type="entry name" value="PQQ"/>
    <property type="match status" value="2"/>
</dbReference>
<gene>
    <name evidence="8" type="ORF">CKY39_11320</name>
</gene>
<feature type="region of interest" description="Disordered" evidence="5">
    <location>
        <begin position="36"/>
        <end position="63"/>
    </location>
</feature>
<dbReference type="PROSITE" id="PS51257">
    <property type="entry name" value="PROKAR_LIPOPROTEIN"/>
    <property type="match status" value="1"/>
</dbReference>
<evidence type="ECO:0000256" key="5">
    <source>
        <dbReference type="SAM" id="MobiDB-lite"/>
    </source>
</evidence>
<dbReference type="RefSeq" id="WP_095744510.1">
    <property type="nucleotide sequence ID" value="NZ_CP023284.1"/>
</dbReference>
<dbReference type="SMART" id="SM00564">
    <property type="entry name" value="PQQ"/>
    <property type="match status" value="4"/>
</dbReference>
<dbReference type="Gene3D" id="2.60.40.420">
    <property type="entry name" value="Cupredoxins - blue copper proteins"/>
    <property type="match status" value="1"/>
</dbReference>
<dbReference type="SUPFAM" id="SSF49503">
    <property type="entry name" value="Cupredoxins"/>
    <property type="match status" value="1"/>
</dbReference>
<evidence type="ECO:0000256" key="4">
    <source>
        <dbReference type="ARBA" id="ARBA00023002"/>
    </source>
</evidence>
<feature type="compositionally biased region" description="Pro residues" evidence="5">
    <location>
        <begin position="38"/>
        <end position="57"/>
    </location>
</feature>
<comment type="similarity">
    <text evidence="3">Belongs to the bacterial PQQ dehydrogenase family.</text>
</comment>
<dbReference type="PANTHER" id="PTHR32303:SF10">
    <property type="entry name" value="OUTER MEMBRANE PROTEIN ASSEMBLY FACTOR BAMB"/>
    <property type="match status" value="1"/>
</dbReference>
<feature type="domain" description="Pyrrolo-quinoline quinone repeat" evidence="7">
    <location>
        <begin position="521"/>
        <end position="585"/>
    </location>
</feature>
<feature type="domain" description="Pyrrolo-quinoline quinone repeat" evidence="7">
    <location>
        <begin position="79"/>
        <end position="491"/>
    </location>
</feature>
<dbReference type="EMBL" id="CP023284">
    <property type="protein sequence ID" value="ATA53740.1"/>
    <property type="molecule type" value="Genomic_DNA"/>
</dbReference>
<evidence type="ECO:0000313" key="8">
    <source>
        <dbReference type="EMBL" id="ATA53740.1"/>
    </source>
</evidence>
<dbReference type="KEGG" id="vbo:CKY39_11320"/>
<dbReference type="AlphaFoldDB" id="A0A250DHC3"/>
<dbReference type="GO" id="GO:0016491">
    <property type="term" value="F:oxidoreductase activity"/>
    <property type="evidence" value="ECO:0007669"/>
    <property type="project" value="UniProtKB-KW"/>
</dbReference>
<dbReference type="InterPro" id="IPR011047">
    <property type="entry name" value="Quinoprotein_ADH-like_sf"/>
</dbReference>
<evidence type="ECO:0000256" key="1">
    <source>
        <dbReference type="ARBA" id="ARBA00001931"/>
    </source>
</evidence>
<organism evidence="8 9">
    <name type="scientific">Variovorax boronicumulans</name>
    <dbReference type="NCBI Taxonomy" id="436515"/>
    <lineage>
        <taxon>Bacteria</taxon>
        <taxon>Pseudomonadati</taxon>
        <taxon>Pseudomonadota</taxon>
        <taxon>Betaproteobacteria</taxon>
        <taxon>Burkholderiales</taxon>
        <taxon>Comamonadaceae</taxon>
        <taxon>Variovorax</taxon>
    </lineage>
</organism>
<evidence type="ECO:0000256" key="6">
    <source>
        <dbReference type="SAM" id="SignalP"/>
    </source>
</evidence>